<protein>
    <submittedName>
        <fullName evidence="10">Thiol reductant ABC exporter subunit CydC</fullName>
    </submittedName>
</protein>
<dbReference type="EMBL" id="JADKPV010000005">
    <property type="protein sequence ID" value="MBF4501675.1"/>
    <property type="molecule type" value="Genomic_DNA"/>
</dbReference>
<keyword evidence="6 7" id="KW-0472">Membrane</keyword>
<dbReference type="GO" id="GO:0016887">
    <property type="term" value="F:ATP hydrolysis activity"/>
    <property type="evidence" value="ECO:0007669"/>
    <property type="project" value="InterPro"/>
</dbReference>
<keyword evidence="5 7" id="KW-1133">Transmembrane helix</keyword>
<dbReference type="PANTHER" id="PTHR43394:SF1">
    <property type="entry name" value="ATP-BINDING CASSETTE SUB-FAMILY B MEMBER 10, MITOCHONDRIAL"/>
    <property type="match status" value="1"/>
</dbReference>
<keyword evidence="3" id="KW-0547">Nucleotide-binding</keyword>
<feature type="domain" description="ABC transporter" evidence="8">
    <location>
        <begin position="337"/>
        <end position="571"/>
    </location>
</feature>
<feature type="transmembrane region" description="Helical" evidence="7">
    <location>
        <begin position="160"/>
        <end position="183"/>
    </location>
</feature>
<dbReference type="InterPro" id="IPR027417">
    <property type="entry name" value="P-loop_NTPase"/>
</dbReference>
<dbReference type="Gene3D" id="1.20.1560.10">
    <property type="entry name" value="ABC transporter type 1, transmembrane domain"/>
    <property type="match status" value="1"/>
</dbReference>
<feature type="transmembrane region" description="Helical" evidence="7">
    <location>
        <begin position="246"/>
        <end position="265"/>
    </location>
</feature>
<name>A0A8J7GCL6_9BACL</name>
<evidence type="ECO:0000256" key="7">
    <source>
        <dbReference type="SAM" id="Phobius"/>
    </source>
</evidence>
<dbReference type="Pfam" id="PF00664">
    <property type="entry name" value="ABC_membrane"/>
    <property type="match status" value="1"/>
</dbReference>
<evidence type="ECO:0000256" key="2">
    <source>
        <dbReference type="ARBA" id="ARBA00022692"/>
    </source>
</evidence>
<dbReference type="SMART" id="SM00382">
    <property type="entry name" value="AAA"/>
    <property type="match status" value="1"/>
</dbReference>
<dbReference type="Gene3D" id="3.40.50.300">
    <property type="entry name" value="P-loop containing nucleotide triphosphate hydrolases"/>
    <property type="match status" value="1"/>
</dbReference>
<feature type="transmembrane region" description="Helical" evidence="7">
    <location>
        <begin position="271"/>
        <end position="293"/>
    </location>
</feature>
<proteinExistence type="predicted"/>
<evidence type="ECO:0000256" key="1">
    <source>
        <dbReference type="ARBA" id="ARBA00004651"/>
    </source>
</evidence>
<evidence type="ECO:0000259" key="9">
    <source>
        <dbReference type="PROSITE" id="PS50929"/>
    </source>
</evidence>
<evidence type="ECO:0000256" key="5">
    <source>
        <dbReference type="ARBA" id="ARBA00022989"/>
    </source>
</evidence>
<accession>A0A8J7GCL6</accession>
<keyword evidence="2 7" id="KW-0812">Transmembrane</keyword>
<dbReference type="GO" id="GO:0034775">
    <property type="term" value="P:glutathione transmembrane transport"/>
    <property type="evidence" value="ECO:0007669"/>
    <property type="project" value="InterPro"/>
</dbReference>
<evidence type="ECO:0000313" key="11">
    <source>
        <dbReference type="Proteomes" id="UP000622653"/>
    </source>
</evidence>
<dbReference type="InterPro" id="IPR036640">
    <property type="entry name" value="ABC1_TM_sf"/>
</dbReference>
<dbReference type="Proteomes" id="UP000622653">
    <property type="component" value="Unassembled WGS sequence"/>
</dbReference>
<dbReference type="PANTHER" id="PTHR43394">
    <property type="entry name" value="ATP-DEPENDENT PERMEASE MDL1, MITOCHONDRIAL"/>
    <property type="match status" value="1"/>
</dbReference>
<dbReference type="InterPro" id="IPR039421">
    <property type="entry name" value="Type_1_exporter"/>
</dbReference>
<evidence type="ECO:0000256" key="6">
    <source>
        <dbReference type="ARBA" id="ARBA00023136"/>
    </source>
</evidence>
<keyword evidence="11" id="KW-1185">Reference proteome</keyword>
<evidence type="ECO:0000256" key="3">
    <source>
        <dbReference type="ARBA" id="ARBA00022741"/>
    </source>
</evidence>
<dbReference type="InterPro" id="IPR014223">
    <property type="entry name" value="ABC_CydC/D"/>
</dbReference>
<comment type="caution">
    <text evidence="10">The sequence shown here is derived from an EMBL/GenBank/DDBJ whole genome shotgun (WGS) entry which is preliminary data.</text>
</comment>
<dbReference type="GO" id="GO:0015421">
    <property type="term" value="F:ABC-type oligopeptide transporter activity"/>
    <property type="evidence" value="ECO:0007669"/>
    <property type="project" value="TreeGrafter"/>
</dbReference>
<organism evidence="10 11">
    <name type="scientific">Savagea serpentis</name>
    <dbReference type="NCBI Taxonomy" id="2785297"/>
    <lineage>
        <taxon>Bacteria</taxon>
        <taxon>Bacillati</taxon>
        <taxon>Bacillota</taxon>
        <taxon>Bacilli</taxon>
        <taxon>Bacillales</taxon>
        <taxon>Caryophanaceae</taxon>
        <taxon>Savagea</taxon>
    </lineage>
</organism>
<dbReference type="PROSITE" id="PS50929">
    <property type="entry name" value="ABC_TM1F"/>
    <property type="match status" value="1"/>
</dbReference>
<evidence type="ECO:0000313" key="10">
    <source>
        <dbReference type="EMBL" id="MBF4501675.1"/>
    </source>
</evidence>
<feature type="transmembrane region" description="Helical" evidence="7">
    <location>
        <begin position="131"/>
        <end position="154"/>
    </location>
</feature>
<dbReference type="InterPro" id="IPR003439">
    <property type="entry name" value="ABC_transporter-like_ATP-bd"/>
</dbReference>
<feature type="transmembrane region" description="Helical" evidence="7">
    <location>
        <begin position="21"/>
        <end position="43"/>
    </location>
</feature>
<dbReference type="GO" id="GO:0005886">
    <property type="term" value="C:plasma membrane"/>
    <property type="evidence" value="ECO:0007669"/>
    <property type="project" value="UniProtKB-SubCell"/>
</dbReference>
<dbReference type="AlphaFoldDB" id="A0A8J7GCL6"/>
<dbReference type="Pfam" id="PF00005">
    <property type="entry name" value="ABC_tran"/>
    <property type="match status" value="1"/>
</dbReference>
<dbReference type="PROSITE" id="PS50893">
    <property type="entry name" value="ABC_TRANSPORTER_2"/>
    <property type="match status" value="1"/>
</dbReference>
<dbReference type="PROSITE" id="PS00211">
    <property type="entry name" value="ABC_TRANSPORTER_1"/>
    <property type="match status" value="1"/>
</dbReference>
<sequence>MNYTQQYILPYVRKYKAAMGWTVFFGFLALLSAALLTFTSGYLISRTSERPETILLVYIPIVMVRTFGISRSVFRYVERLLGHNAVLKILADMRVKLYRALESQALFIRERFKTGDLLGTLADDIEHLQDVYIRTIFPTLIGLMMLVFAIGSLLTVDPLFAFFMLVAMSVVAFVYPLISLYLFKKHQTRAKTLHGQLYDTLTDALFGISDWIISGRKKQFVDGFLTDAASSVDAERKLDEWNQTRTMQLQIFTGVLVIIVGFWAGNAAADGLIAPTYIAAFTLAIMPIMEAIIPISHAVERIPVYEQSLQRIEKIEETMNEPIPAQIDIAAIKQPVISFENVTFRYPGSEGPAVEQIDLTIRHGEKVAILGKSGAGKSTLLQLLLGQFIPTEGHVRIDQYEAHQFGDDIFEVASVLNQKPYLFATSVLNNIRLGRADATEEEIEHVVEHVGLRAYLATLENGLHTQMEESGQRFSGGERQRIALSRILLKNDPIVVLDEPTVGLDPETERDLVHTMLENLQQQTVIYITHHLTAIEQMDTIIFMDEGKIDMIGSHEQLYETNARYRRLYELDRAL</sequence>
<dbReference type="SUPFAM" id="SSF90123">
    <property type="entry name" value="ABC transporter transmembrane region"/>
    <property type="match status" value="1"/>
</dbReference>
<dbReference type="InterPro" id="IPR011527">
    <property type="entry name" value="ABC1_TM_dom"/>
</dbReference>
<dbReference type="InterPro" id="IPR017871">
    <property type="entry name" value="ABC_transporter-like_CS"/>
</dbReference>
<feature type="domain" description="ABC transmembrane type-1" evidence="9">
    <location>
        <begin position="21"/>
        <end position="302"/>
    </location>
</feature>
<evidence type="ECO:0000259" key="8">
    <source>
        <dbReference type="PROSITE" id="PS50893"/>
    </source>
</evidence>
<feature type="transmembrane region" description="Helical" evidence="7">
    <location>
        <begin position="55"/>
        <end position="74"/>
    </location>
</feature>
<dbReference type="GO" id="GO:0045454">
    <property type="term" value="P:cell redox homeostasis"/>
    <property type="evidence" value="ECO:0007669"/>
    <property type="project" value="InterPro"/>
</dbReference>
<dbReference type="NCBIfam" id="TIGR02868">
    <property type="entry name" value="CydC"/>
    <property type="match status" value="1"/>
</dbReference>
<dbReference type="InterPro" id="IPR003593">
    <property type="entry name" value="AAA+_ATPase"/>
</dbReference>
<dbReference type="RefSeq" id="WP_194563161.1">
    <property type="nucleotide sequence ID" value="NZ_JADKPV010000005.1"/>
</dbReference>
<gene>
    <name evidence="10" type="primary">cydC</name>
    <name evidence="10" type="ORF">IRY55_09895</name>
</gene>
<keyword evidence="4" id="KW-0067">ATP-binding</keyword>
<evidence type="ECO:0000256" key="4">
    <source>
        <dbReference type="ARBA" id="ARBA00022840"/>
    </source>
</evidence>
<reference evidence="10" key="1">
    <citation type="submission" date="2020-11" db="EMBL/GenBank/DDBJ databases">
        <title>Multidrug resistant novel bacterium Savagea serpentis sp. nov., isolated from the scats of a vine snake (Ahaetulla nasuta).</title>
        <authorList>
            <person name="Venkata Ramana V."/>
            <person name="Vikas Patil S."/>
            <person name="Yogita Lugani V."/>
        </authorList>
    </citation>
    <scope>NUCLEOTIDE SEQUENCE</scope>
    <source>
        <strain evidence="10">SN6</strain>
    </source>
</reference>
<dbReference type="GO" id="GO:0005524">
    <property type="term" value="F:ATP binding"/>
    <property type="evidence" value="ECO:0007669"/>
    <property type="project" value="UniProtKB-KW"/>
</dbReference>
<comment type="subcellular location">
    <subcellularLocation>
        <location evidence="1">Cell membrane</location>
        <topology evidence="1">Multi-pass membrane protein</topology>
    </subcellularLocation>
</comment>
<dbReference type="SUPFAM" id="SSF52540">
    <property type="entry name" value="P-loop containing nucleoside triphosphate hydrolases"/>
    <property type="match status" value="1"/>
</dbReference>